<evidence type="ECO:0000313" key="2">
    <source>
        <dbReference type="EMBL" id="GBD52020.1"/>
    </source>
</evidence>
<feature type="domain" description="AAA" evidence="1">
    <location>
        <begin position="122"/>
        <end position="308"/>
    </location>
</feature>
<dbReference type="NCBIfam" id="NF047389">
    <property type="entry name" value="ATPase_Sll1717"/>
    <property type="match status" value="1"/>
</dbReference>
<proteinExistence type="predicted"/>
<dbReference type="NCBIfam" id="NF047398">
    <property type="entry name" value="AAA_KGGVGR"/>
    <property type="match status" value="1"/>
</dbReference>
<evidence type="ECO:0000259" key="1">
    <source>
        <dbReference type="Pfam" id="PF13614"/>
    </source>
</evidence>
<accession>A0A2H6BPE4</accession>
<sequence length="888" mass="101952">MSETWLRSLKQKLTDIYVQKEAQEWVDINVSTAGLLNITIVSDKFENLSTTQRREAVKNNIEQQHKSLGFISLYTIQEAASLDLKAPQLLDEKSIHTWQDLALWSTNPQNQSPSSPELCLPRTVTFYSFKGGVGRTTALIHVAWILAMRGRKVVAVDLDLEAPGLSTAFPLNPSPEYGIVDYFYEKSYLPEGVTAKINITEIFGEVNIPDATGRLFIVPAGYLSLDYITKVDDLRATTILDNGETLWSTFSREIQNQLKPDLILVDSRTGINEWGALSLLQAANEAIIFLFPNEQNQKGIELLLQSLTSFGRLSLNFVFSPVPDLSDTGITKVTHAWQILQKHIDKNIDIDETTDHDLDIDSEDYLIIPYIPSIALADRYPVTGLLDYYTRIANLIDEDTNKIRLQKILASSKQRWQVIESLNFMPLNAGDIRSDISLLFQKTANFDKFLDQATCLIRGRKGTGKTALYLLLLRQESEARKLAYSRLDNVTLLSGHGSYNNSRPSRDEFQYINQELLEKQGTWEAVWRAYLLINVFRKFENSIFIKGKQGAKFQAIKGIFQGLTSENWQLEHTQALVQLATDSNLTLLIKDALDLVNQKQLKEQQTLWFLYDDLDEDFPEREDIRQQALTGLFQFVQACDARKLTAIRFKIFLREDIWKRLNFDNKSHFNGRDLLLQWTRIDFLRLALRQAFLSPEFKDLVARFAPVESIDQATEEALTHALELLWGSRRRRGDRAKYVYRWVYERLTDSSGTTFPRSLSALLQGAKEQELTYKGQSSIQSPTDRLLRAKSLEIGLEKASEERCEAIRQEYPDLENFFRALEGISALPSREELNQVWERTARLIIPDFDRFAELLSEIGLAQWREKEKRYGFADIYVYGFKMIRTGTK</sequence>
<dbReference type="InterPro" id="IPR059206">
    <property type="entry name" value="Sll1717-like"/>
</dbReference>
<dbReference type="PANTHER" id="PTHR13696:SF52">
    <property type="entry name" value="PARA FAMILY PROTEIN CT_582"/>
    <property type="match status" value="1"/>
</dbReference>
<dbReference type="PANTHER" id="PTHR13696">
    <property type="entry name" value="P-LOOP CONTAINING NUCLEOSIDE TRIPHOSPHATE HYDROLASE"/>
    <property type="match status" value="1"/>
</dbReference>
<protein>
    <recommendedName>
        <fullName evidence="1">AAA domain-containing protein</fullName>
    </recommendedName>
</protein>
<organism evidence="2 3">
    <name type="scientific">Microcystis aeruginosa NIES-298</name>
    <dbReference type="NCBI Taxonomy" id="449468"/>
    <lineage>
        <taxon>Bacteria</taxon>
        <taxon>Bacillati</taxon>
        <taxon>Cyanobacteriota</taxon>
        <taxon>Cyanophyceae</taxon>
        <taxon>Oscillatoriophycideae</taxon>
        <taxon>Chroococcales</taxon>
        <taxon>Microcystaceae</taxon>
        <taxon>Microcystis</taxon>
    </lineage>
</organism>
<dbReference type="InterPro" id="IPR025669">
    <property type="entry name" value="AAA_dom"/>
</dbReference>
<dbReference type="InterPro" id="IPR027417">
    <property type="entry name" value="P-loop_NTPase"/>
</dbReference>
<dbReference type="AlphaFoldDB" id="A0A2H6BPE4"/>
<name>A0A2H6BPE4_MICAE</name>
<evidence type="ECO:0000313" key="3">
    <source>
        <dbReference type="Proteomes" id="UP000236321"/>
    </source>
</evidence>
<dbReference type="CDD" id="cd02042">
    <property type="entry name" value="ParAB_family"/>
    <property type="match status" value="1"/>
</dbReference>
<dbReference type="SUPFAM" id="SSF52540">
    <property type="entry name" value="P-loop containing nucleoside triphosphate hydrolases"/>
    <property type="match status" value="1"/>
</dbReference>
<dbReference type="RefSeq" id="WP_103111680.1">
    <property type="nucleotide sequence ID" value="NZ_BEIU01000001.1"/>
</dbReference>
<dbReference type="InterPro" id="IPR050678">
    <property type="entry name" value="DNA_Partitioning_ATPase"/>
</dbReference>
<reference evidence="3" key="1">
    <citation type="submission" date="2017-12" db="EMBL/GenBank/DDBJ databases">
        <title>Improved Draft Genome Sequence of Microcystis aeruginosa NIES-298, a Microcystin-Producing Cyanobacterium from Lake Kasumigaura, Japan.</title>
        <authorList>
            <person name="Yamaguchi H."/>
            <person name="Suzuki S."/>
            <person name="Kawachi M."/>
        </authorList>
    </citation>
    <scope>NUCLEOTIDE SEQUENCE [LARGE SCALE GENOMIC DNA]</scope>
    <source>
        <strain evidence="3">NIES-298</strain>
    </source>
</reference>
<dbReference type="Proteomes" id="UP000236321">
    <property type="component" value="Unassembled WGS sequence"/>
</dbReference>
<dbReference type="EMBL" id="BEYQ01000003">
    <property type="protein sequence ID" value="GBD52020.1"/>
    <property type="molecule type" value="Genomic_DNA"/>
</dbReference>
<comment type="caution">
    <text evidence="2">The sequence shown here is derived from an EMBL/GenBank/DDBJ whole genome shotgun (WGS) entry which is preliminary data.</text>
</comment>
<dbReference type="Pfam" id="PF13614">
    <property type="entry name" value="AAA_31"/>
    <property type="match status" value="1"/>
</dbReference>
<gene>
    <name evidence="2" type="ORF">BGM30_11130</name>
</gene>
<dbReference type="Gene3D" id="3.40.50.300">
    <property type="entry name" value="P-loop containing nucleotide triphosphate hydrolases"/>
    <property type="match status" value="1"/>
</dbReference>